<dbReference type="Proteomes" id="UP000585638">
    <property type="component" value="Unassembled WGS sequence"/>
</dbReference>
<dbReference type="AlphaFoldDB" id="A0A7W9NJ14"/>
<accession>A0A7W9NJ14</accession>
<keyword evidence="3" id="KW-1185">Reference proteome</keyword>
<evidence type="ECO:0000313" key="2">
    <source>
        <dbReference type="EMBL" id="MBB5894485.1"/>
    </source>
</evidence>
<organism evidence="2 3">
    <name type="scientific">Kutzneria kofuensis</name>
    <dbReference type="NCBI Taxonomy" id="103725"/>
    <lineage>
        <taxon>Bacteria</taxon>
        <taxon>Bacillati</taxon>
        <taxon>Actinomycetota</taxon>
        <taxon>Actinomycetes</taxon>
        <taxon>Pseudonocardiales</taxon>
        <taxon>Pseudonocardiaceae</taxon>
        <taxon>Kutzneria</taxon>
    </lineage>
</organism>
<reference evidence="2 3" key="1">
    <citation type="submission" date="2020-08" db="EMBL/GenBank/DDBJ databases">
        <title>Sequencing the genomes of 1000 actinobacteria strains.</title>
        <authorList>
            <person name="Klenk H.-P."/>
        </authorList>
    </citation>
    <scope>NUCLEOTIDE SEQUENCE [LARGE SCALE GENOMIC DNA]</scope>
    <source>
        <strain evidence="2 3">DSM 43851</strain>
    </source>
</reference>
<protein>
    <submittedName>
        <fullName evidence="2">Uncharacterized protein</fullName>
    </submittedName>
</protein>
<evidence type="ECO:0000256" key="1">
    <source>
        <dbReference type="SAM" id="MobiDB-lite"/>
    </source>
</evidence>
<gene>
    <name evidence="2" type="ORF">BJ998_005681</name>
</gene>
<name>A0A7W9NJ14_9PSEU</name>
<dbReference type="EMBL" id="JACHIR010000001">
    <property type="protein sequence ID" value="MBB5894485.1"/>
    <property type="molecule type" value="Genomic_DNA"/>
</dbReference>
<proteinExistence type="predicted"/>
<sequence>MVFVRGQLVLEGLLVLGHIIALAGAAVPSGRDVAHLPYGRPPSDSRLPVRAVHSLRCRAVKDGASGKPPEKAPPVGGVIFLPS</sequence>
<evidence type="ECO:0000313" key="3">
    <source>
        <dbReference type="Proteomes" id="UP000585638"/>
    </source>
</evidence>
<comment type="caution">
    <text evidence="2">The sequence shown here is derived from an EMBL/GenBank/DDBJ whole genome shotgun (WGS) entry which is preliminary data.</text>
</comment>
<feature type="region of interest" description="Disordered" evidence="1">
    <location>
        <begin position="61"/>
        <end position="83"/>
    </location>
</feature>